<protein>
    <submittedName>
        <fullName evidence="1">Uncharacterized protein</fullName>
    </submittedName>
</protein>
<proteinExistence type="predicted"/>
<reference evidence="1 2" key="1">
    <citation type="journal article" date="2016" name="J. Microbiol.">
        <title>Dankookia rubra gen. nov., sp. nov., an alphaproteobacterium isolated from sediment of a shallow stream.</title>
        <authorList>
            <person name="Kim W.H."/>
            <person name="Kim D.H."/>
            <person name="Kang K."/>
            <person name="Ahn T.Y."/>
        </authorList>
    </citation>
    <scope>NUCLEOTIDE SEQUENCE [LARGE SCALE GENOMIC DNA]</scope>
    <source>
        <strain evidence="1 2">JCM30602</strain>
    </source>
</reference>
<dbReference type="Proteomes" id="UP000295096">
    <property type="component" value="Unassembled WGS sequence"/>
</dbReference>
<sequence>MAQAAFTDMARAAASVVAETSGTAASRSTAAGAREVLRRPAAAAVPASAAIACRSAAIQSAGSQGWWGLSAAAPVSGSGARSRPALP</sequence>
<dbReference type="RefSeq" id="WP_133293199.1">
    <property type="nucleotide sequence ID" value="NZ_SMSJ01000179.1"/>
</dbReference>
<evidence type="ECO:0000313" key="2">
    <source>
        <dbReference type="Proteomes" id="UP000295096"/>
    </source>
</evidence>
<dbReference type="EMBL" id="SMSJ01000179">
    <property type="protein sequence ID" value="TDH57938.1"/>
    <property type="molecule type" value="Genomic_DNA"/>
</dbReference>
<dbReference type="AlphaFoldDB" id="A0A4R5Q674"/>
<name>A0A4R5Q674_9PROT</name>
<accession>A0A4R5Q674</accession>
<comment type="caution">
    <text evidence="1">The sequence shown here is derived from an EMBL/GenBank/DDBJ whole genome shotgun (WGS) entry which is preliminary data.</text>
</comment>
<evidence type="ECO:0000313" key="1">
    <source>
        <dbReference type="EMBL" id="TDH57938.1"/>
    </source>
</evidence>
<organism evidence="1 2">
    <name type="scientific">Dankookia rubra</name>
    <dbReference type="NCBI Taxonomy" id="1442381"/>
    <lineage>
        <taxon>Bacteria</taxon>
        <taxon>Pseudomonadati</taxon>
        <taxon>Pseudomonadota</taxon>
        <taxon>Alphaproteobacteria</taxon>
        <taxon>Acetobacterales</taxon>
        <taxon>Roseomonadaceae</taxon>
        <taxon>Dankookia</taxon>
    </lineage>
</organism>
<keyword evidence="2" id="KW-1185">Reference proteome</keyword>
<gene>
    <name evidence="1" type="ORF">E2C06_35200</name>
</gene>